<evidence type="ECO:0000313" key="7">
    <source>
        <dbReference type="EMBL" id="KAB1257502.1"/>
    </source>
</evidence>
<dbReference type="Proteomes" id="UP000299084">
    <property type="component" value="Unassembled WGS sequence"/>
</dbReference>
<evidence type="ECO:0000256" key="5">
    <source>
        <dbReference type="ARBA" id="ARBA00062419"/>
    </source>
</evidence>
<keyword evidence="8" id="KW-1185">Reference proteome</keyword>
<dbReference type="EMBL" id="JWIN03000026">
    <property type="protein sequence ID" value="KAB1257502.1"/>
    <property type="molecule type" value="Genomic_DNA"/>
</dbReference>
<name>A0A5N4CEY4_CAMDR</name>
<keyword evidence="4" id="KW-0539">Nucleus</keyword>
<organism evidence="7 8">
    <name type="scientific">Camelus dromedarius</name>
    <name type="common">Dromedary</name>
    <name type="synonym">Arabian camel</name>
    <dbReference type="NCBI Taxonomy" id="9838"/>
    <lineage>
        <taxon>Eukaryota</taxon>
        <taxon>Metazoa</taxon>
        <taxon>Chordata</taxon>
        <taxon>Craniata</taxon>
        <taxon>Vertebrata</taxon>
        <taxon>Euteleostomi</taxon>
        <taxon>Mammalia</taxon>
        <taxon>Eutheria</taxon>
        <taxon>Laurasiatheria</taxon>
        <taxon>Artiodactyla</taxon>
        <taxon>Tylopoda</taxon>
        <taxon>Camelidae</taxon>
        <taxon>Camelus</taxon>
    </lineage>
</organism>
<gene>
    <name evidence="7" type="ORF">Cadr_000026376</name>
</gene>
<evidence type="ECO:0000256" key="3">
    <source>
        <dbReference type="ARBA" id="ARBA00016811"/>
    </source>
</evidence>
<protein>
    <recommendedName>
        <fullName evidence="3">Integrator complex subunit 10</fullName>
    </recommendedName>
</protein>
<dbReference type="PRINTS" id="PR02106">
    <property type="entry name" value="INTSUBUNIT10"/>
</dbReference>
<evidence type="ECO:0000313" key="8">
    <source>
        <dbReference type="Proteomes" id="UP000299084"/>
    </source>
</evidence>
<feature type="region of interest" description="Disordered" evidence="6">
    <location>
        <begin position="326"/>
        <end position="345"/>
    </location>
</feature>
<evidence type="ECO:0000256" key="2">
    <source>
        <dbReference type="ARBA" id="ARBA00010391"/>
    </source>
</evidence>
<sequence>MSAQGDCEFLVQRARELVQQDLWAAKAWLITARSLYPADFNIQYEMYSIERNAERTATAGRLLYDMFVNFPDQPVVWREISIITSALRNDSQDKQTQFLRSKNEVGLGEALLEAETIEEQESPVNCFRKLFVCDVLPLIINNHDVRLPANLLYKYLNKAAEFYINYVTRSTQTENQHQGAQETSDLMSPSKRSSQKYIIEGLTEKSSQIVDPWERLFKILNVVGMRCEWQMDKGRRSYGDILHRMKDLCRYMNNFDNEAHAKYKNQVVYSTMLVFFKNAFQYVSSIQPSLFQGPNAPSQVPLVLLEDVSNVYGDVEVDRNKHIHKKRKLAEGREKPMSSDDEDCPAKGRNRHIVVNKAELANSIEVLESFKLARESWELLYSLEFLDKEFTRICLAWKTDTWLWLRIFLNDMIIYQVE</sequence>
<evidence type="ECO:0000256" key="4">
    <source>
        <dbReference type="ARBA" id="ARBA00023242"/>
    </source>
</evidence>
<dbReference type="PANTHER" id="PTHR16055">
    <property type="entry name" value="INTEGRATOR COMPLEX SUBUNIT 10"/>
    <property type="match status" value="1"/>
</dbReference>
<dbReference type="GO" id="GO:0032039">
    <property type="term" value="C:integrator complex"/>
    <property type="evidence" value="ECO:0007669"/>
    <property type="project" value="InterPro"/>
</dbReference>
<accession>A0A5N4CEY4</accession>
<comment type="caution">
    <text evidence="7">The sequence shown here is derived from an EMBL/GenBank/DDBJ whole genome shotgun (WGS) entry which is preliminary data.</text>
</comment>
<comment type="subunit">
    <text evidence="5">Component of the Integrator complex, composed of core subunits INTS1, INTS2, INTS3, INTS4, INTS5, INTS6, INTS7, INTS8, INTS9/RC74, INTS10, INTS11/CPSF3L, INTS12, INTS13, INTS14 and INTS15. The core complex associates with protein phosphatase 2A subunits PPP2CA and PPP2R1A, to form the Integrator-PP2A (INTAC) complex. INTS10 is part of the tail subcomplex, composed of INTS10, INTS13, INTS14 and INTS15.</text>
</comment>
<evidence type="ECO:0000256" key="1">
    <source>
        <dbReference type="ARBA" id="ARBA00004123"/>
    </source>
</evidence>
<reference evidence="7 8" key="1">
    <citation type="journal article" date="2019" name="Mol. Ecol. Resour.">
        <title>Improving Illumina assemblies with Hi-C and long reads: an example with the North African dromedary.</title>
        <authorList>
            <person name="Elbers J.P."/>
            <person name="Rogers M.F."/>
            <person name="Perelman P.L."/>
            <person name="Proskuryakova A.A."/>
            <person name="Serdyukova N.A."/>
            <person name="Johnson W.E."/>
            <person name="Horin P."/>
            <person name="Corander J."/>
            <person name="Murphy D."/>
            <person name="Burger P.A."/>
        </authorList>
    </citation>
    <scope>NUCLEOTIDE SEQUENCE [LARGE SCALE GENOMIC DNA]</scope>
    <source>
        <strain evidence="7">Drom800</strain>
        <tissue evidence="7">Blood</tissue>
    </source>
</reference>
<comment type="subcellular location">
    <subcellularLocation>
        <location evidence="1">Nucleus</location>
    </subcellularLocation>
</comment>
<feature type="compositionally biased region" description="Basic and acidic residues" evidence="6">
    <location>
        <begin position="329"/>
        <end position="338"/>
    </location>
</feature>
<dbReference type="Pfam" id="PF21045">
    <property type="entry name" value="INT10"/>
    <property type="match status" value="1"/>
</dbReference>
<evidence type="ECO:0000256" key="6">
    <source>
        <dbReference type="SAM" id="MobiDB-lite"/>
    </source>
</evidence>
<dbReference type="AlphaFoldDB" id="A0A5N4CEY4"/>
<dbReference type="InterPro" id="IPR026164">
    <property type="entry name" value="Int_cplx_su10"/>
</dbReference>
<proteinExistence type="inferred from homology"/>
<dbReference type="GO" id="GO:0016180">
    <property type="term" value="P:snRNA processing"/>
    <property type="evidence" value="ECO:0007669"/>
    <property type="project" value="InterPro"/>
</dbReference>
<comment type="similarity">
    <text evidence="2">Belongs to the Integrator subunit 10 family.</text>
</comment>
<dbReference type="PANTHER" id="PTHR16055:SF2">
    <property type="entry name" value="INTEGRATOR COMPLEX SUBUNIT 10"/>
    <property type="match status" value="1"/>
</dbReference>